<reference evidence="2" key="1">
    <citation type="submission" date="2014-05" db="EMBL/GenBank/DDBJ databases">
        <title>The transcriptome of the halophilic microalga Tetraselmis sp. GSL018 isolated from the Great Salt Lake, Utah.</title>
        <authorList>
            <person name="Jinkerson R.E."/>
            <person name="D'Adamo S."/>
            <person name="Posewitz M.C."/>
        </authorList>
    </citation>
    <scope>NUCLEOTIDE SEQUENCE</scope>
    <source>
        <strain evidence="2">GSL018</strain>
    </source>
</reference>
<organism evidence="2">
    <name type="scientific">Tetraselmis sp. GSL018</name>
    <dbReference type="NCBI Taxonomy" id="582737"/>
    <lineage>
        <taxon>Eukaryota</taxon>
        <taxon>Viridiplantae</taxon>
        <taxon>Chlorophyta</taxon>
        <taxon>core chlorophytes</taxon>
        <taxon>Chlorodendrophyceae</taxon>
        <taxon>Chlorodendrales</taxon>
        <taxon>Chlorodendraceae</taxon>
        <taxon>Tetraselmis</taxon>
    </lineage>
</organism>
<dbReference type="EMBL" id="GBEZ01009652">
    <property type="protein sequence ID" value="JAC75953.1"/>
    <property type="molecule type" value="Transcribed_RNA"/>
</dbReference>
<feature type="compositionally biased region" description="Polar residues" evidence="1">
    <location>
        <begin position="7"/>
        <end position="19"/>
    </location>
</feature>
<sequence>MGVSFSVAKQSLSTNASSTLRERQSHRTVVKMFHKPDVK</sequence>
<dbReference type="AlphaFoldDB" id="A0A061RVF3"/>
<evidence type="ECO:0000313" key="2">
    <source>
        <dbReference type="EMBL" id="JAC75953.1"/>
    </source>
</evidence>
<gene>
    <name evidence="2" type="ORF">TSPGSL018_21606</name>
</gene>
<accession>A0A061RVF3</accession>
<feature type="region of interest" description="Disordered" evidence="1">
    <location>
        <begin position="1"/>
        <end position="26"/>
    </location>
</feature>
<protein>
    <submittedName>
        <fullName evidence="2">Uncharacterized protein</fullName>
    </submittedName>
</protein>
<name>A0A061RVF3_9CHLO</name>
<proteinExistence type="predicted"/>
<feature type="non-terminal residue" evidence="2">
    <location>
        <position position="39"/>
    </location>
</feature>
<evidence type="ECO:0000256" key="1">
    <source>
        <dbReference type="SAM" id="MobiDB-lite"/>
    </source>
</evidence>